<evidence type="ECO:0000256" key="6">
    <source>
        <dbReference type="ARBA" id="ARBA00022519"/>
    </source>
</evidence>
<comment type="similarity">
    <text evidence="2">Belongs to the GSP J family.</text>
</comment>
<name>A0A4R7PC45_9GAMM</name>
<dbReference type="NCBIfam" id="TIGR01711">
    <property type="entry name" value="gspJ"/>
    <property type="match status" value="1"/>
</dbReference>
<evidence type="ECO:0000256" key="10">
    <source>
        <dbReference type="SAM" id="MobiDB-lite"/>
    </source>
</evidence>
<dbReference type="Pfam" id="PF11612">
    <property type="entry name" value="T2SSJ"/>
    <property type="match status" value="1"/>
</dbReference>
<keyword evidence="7 11" id="KW-0812">Transmembrane</keyword>
<evidence type="ECO:0000256" key="1">
    <source>
        <dbReference type="ARBA" id="ARBA00004377"/>
    </source>
</evidence>
<dbReference type="PROSITE" id="PS00409">
    <property type="entry name" value="PROKAR_NTER_METHYL"/>
    <property type="match status" value="1"/>
</dbReference>
<evidence type="ECO:0000256" key="7">
    <source>
        <dbReference type="ARBA" id="ARBA00022692"/>
    </source>
</evidence>
<dbReference type="PANTHER" id="PTHR39583">
    <property type="entry name" value="TYPE II SECRETION SYSTEM PROTEIN J-RELATED"/>
    <property type="match status" value="1"/>
</dbReference>
<dbReference type="InterPro" id="IPR012902">
    <property type="entry name" value="N_methyl_site"/>
</dbReference>
<evidence type="ECO:0000256" key="5">
    <source>
        <dbReference type="ARBA" id="ARBA00022481"/>
    </source>
</evidence>
<feature type="region of interest" description="Disordered" evidence="10">
    <location>
        <begin position="233"/>
        <end position="279"/>
    </location>
</feature>
<protein>
    <recommendedName>
        <fullName evidence="3">Type II secretion system protein J</fullName>
    </recommendedName>
</protein>
<evidence type="ECO:0000256" key="11">
    <source>
        <dbReference type="SAM" id="Phobius"/>
    </source>
</evidence>
<dbReference type="Pfam" id="PF07963">
    <property type="entry name" value="N_methyl"/>
    <property type="match status" value="1"/>
</dbReference>
<evidence type="ECO:0000256" key="4">
    <source>
        <dbReference type="ARBA" id="ARBA00022475"/>
    </source>
</evidence>
<dbReference type="RefSeq" id="WP_133880158.1">
    <property type="nucleotide sequence ID" value="NZ_MWIN01000012.1"/>
</dbReference>
<dbReference type="Proteomes" id="UP000295341">
    <property type="component" value="Unassembled WGS sequence"/>
</dbReference>
<evidence type="ECO:0000256" key="3">
    <source>
        <dbReference type="ARBA" id="ARBA00021539"/>
    </source>
</evidence>
<feature type="compositionally biased region" description="Low complexity" evidence="10">
    <location>
        <begin position="270"/>
        <end position="279"/>
    </location>
</feature>
<keyword evidence="4" id="KW-1003">Cell membrane</keyword>
<dbReference type="Gene3D" id="2.10.70.20">
    <property type="entry name" value="gspk-gspi-gspj complex like domains"/>
    <property type="match status" value="1"/>
</dbReference>
<dbReference type="NCBIfam" id="TIGR02532">
    <property type="entry name" value="IV_pilin_GFxxxE"/>
    <property type="match status" value="1"/>
</dbReference>
<accession>A0A4R7PC45</accession>
<dbReference type="Gene3D" id="3.10.610.10">
    <property type="entry name" value="GSPII I/J protein-like"/>
    <property type="match status" value="1"/>
</dbReference>
<dbReference type="GO" id="GO:0005886">
    <property type="term" value="C:plasma membrane"/>
    <property type="evidence" value="ECO:0007669"/>
    <property type="project" value="UniProtKB-SubCell"/>
</dbReference>
<keyword evidence="6" id="KW-0997">Cell inner membrane</keyword>
<gene>
    <name evidence="12" type="ORF">DFR24_0957</name>
</gene>
<dbReference type="InterPro" id="IPR051621">
    <property type="entry name" value="T2SS_protein_J"/>
</dbReference>
<comment type="caution">
    <text evidence="12">The sequence shown here is derived from an EMBL/GenBank/DDBJ whole genome shotgun (WGS) entry which is preliminary data.</text>
</comment>
<keyword evidence="8 11" id="KW-1133">Transmembrane helix</keyword>
<dbReference type="EMBL" id="SOBT01000008">
    <property type="protein sequence ID" value="TDU31587.1"/>
    <property type="molecule type" value="Genomic_DNA"/>
</dbReference>
<dbReference type="AlphaFoldDB" id="A0A4R7PC45"/>
<keyword evidence="5" id="KW-0488">Methylation</keyword>
<comment type="subcellular location">
    <subcellularLocation>
        <location evidence="1">Cell inner membrane</location>
        <topology evidence="1">Single-pass membrane protein</topology>
    </subcellularLocation>
</comment>
<dbReference type="PANTHER" id="PTHR39583:SF2">
    <property type="entry name" value="TYPE II SECRETION SYSTEM PROTEIN J"/>
    <property type="match status" value="1"/>
</dbReference>
<dbReference type="GO" id="GO:0015627">
    <property type="term" value="C:type II protein secretion system complex"/>
    <property type="evidence" value="ECO:0007669"/>
    <property type="project" value="InterPro"/>
</dbReference>
<feature type="transmembrane region" description="Helical" evidence="11">
    <location>
        <begin position="20"/>
        <end position="42"/>
    </location>
</feature>
<sequence length="279" mass="30769">MSTPSPLSRLHPRGFTLIEIIVVLLVFSVMAAMAYGGLNSVLKLRRGVEDSMQRTADLQRAFMRLRQDFQNVRDRPARDQFGDARAPLSFNRDEILTLVRGGMRNPMGSSRSSLERVSYRVKDHVLLRSTWPALDLPDKAEPTELALLKEVQELRWRFMDNGHEWQAEWPRSEAGQSSNPAAFPPPIAVEITLVTKDWGELRFLFRTPQAALAASGGFSTSSGRSMREGLLPASAADVGTSGRAVNQPDQPPTRDPSSDPIVEPPPDGPSDPGIPSNSD</sequence>
<dbReference type="OrthoDB" id="9794345at2"/>
<dbReference type="InterPro" id="IPR010055">
    <property type="entry name" value="T2SS_protein-GspJ"/>
</dbReference>
<evidence type="ECO:0000313" key="13">
    <source>
        <dbReference type="Proteomes" id="UP000295341"/>
    </source>
</evidence>
<evidence type="ECO:0000256" key="2">
    <source>
        <dbReference type="ARBA" id="ARBA00011084"/>
    </source>
</evidence>
<evidence type="ECO:0000256" key="8">
    <source>
        <dbReference type="ARBA" id="ARBA00022989"/>
    </source>
</evidence>
<dbReference type="SUPFAM" id="SSF54523">
    <property type="entry name" value="Pili subunits"/>
    <property type="match status" value="1"/>
</dbReference>
<evidence type="ECO:0000313" key="12">
    <source>
        <dbReference type="EMBL" id="TDU31587.1"/>
    </source>
</evidence>
<reference evidence="12 13" key="1">
    <citation type="submission" date="2019-03" db="EMBL/GenBank/DDBJ databases">
        <title>Genomic Encyclopedia of Type Strains, Phase IV (KMG-IV): sequencing the most valuable type-strain genomes for metagenomic binning, comparative biology and taxonomic classification.</title>
        <authorList>
            <person name="Goeker M."/>
        </authorList>
    </citation>
    <scope>NUCLEOTIDE SEQUENCE [LARGE SCALE GENOMIC DNA]</scope>
    <source>
        <strain evidence="12 13">DSM 26377</strain>
    </source>
</reference>
<organism evidence="12 13">
    <name type="scientific">Panacagrimonas perspica</name>
    <dbReference type="NCBI Taxonomy" id="381431"/>
    <lineage>
        <taxon>Bacteria</taxon>
        <taxon>Pseudomonadati</taxon>
        <taxon>Pseudomonadota</taxon>
        <taxon>Gammaproteobacteria</taxon>
        <taxon>Nevskiales</taxon>
        <taxon>Nevskiaceae</taxon>
        <taxon>Panacagrimonas</taxon>
    </lineage>
</organism>
<keyword evidence="9 11" id="KW-0472">Membrane</keyword>
<dbReference type="GO" id="GO:0015628">
    <property type="term" value="P:protein secretion by the type II secretion system"/>
    <property type="evidence" value="ECO:0007669"/>
    <property type="project" value="InterPro"/>
</dbReference>
<proteinExistence type="inferred from homology"/>
<keyword evidence="13" id="KW-1185">Reference proteome</keyword>
<dbReference type="InterPro" id="IPR045584">
    <property type="entry name" value="Pilin-like"/>
</dbReference>
<evidence type="ECO:0000256" key="9">
    <source>
        <dbReference type="ARBA" id="ARBA00023136"/>
    </source>
</evidence>